<protein>
    <submittedName>
        <fullName evidence="2">Uncharacterized protein</fullName>
    </submittedName>
</protein>
<accession>A0A8H8DC94</accession>
<organism evidence="2 3">
    <name type="scientific">Candida metapsilosis</name>
    <dbReference type="NCBI Taxonomy" id="273372"/>
    <lineage>
        <taxon>Eukaryota</taxon>
        <taxon>Fungi</taxon>
        <taxon>Dikarya</taxon>
        <taxon>Ascomycota</taxon>
        <taxon>Saccharomycotina</taxon>
        <taxon>Pichiomycetes</taxon>
        <taxon>Debaryomycetaceae</taxon>
        <taxon>Candida/Lodderomyces clade</taxon>
        <taxon>Candida</taxon>
    </lineage>
</organism>
<gene>
    <name evidence="2" type="ORF">I9W82_000388</name>
</gene>
<dbReference type="AlphaFoldDB" id="A0A8H8DC94"/>
<evidence type="ECO:0000313" key="2">
    <source>
        <dbReference type="EMBL" id="KAG5421298.1"/>
    </source>
</evidence>
<dbReference type="EMBL" id="JAEOAQ010000001">
    <property type="protein sequence ID" value="KAG5421298.1"/>
    <property type="molecule type" value="Genomic_DNA"/>
</dbReference>
<evidence type="ECO:0000256" key="1">
    <source>
        <dbReference type="SAM" id="SignalP"/>
    </source>
</evidence>
<name>A0A8H8DC94_9ASCO</name>
<feature type="chain" id="PRO_5034963278" evidence="1">
    <location>
        <begin position="21"/>
        <end position="276"/>
    </location>
</feature>
<dbReference type="OrthoDB" id="4023318at2759"/>
<evidence type="ECO:0000313" key="3">
    <source>
        <dbReference type="Proteomes" id="UP000669133"/>
    </source>
</evidence>
<keyword evidence="1" id="KW-0732">Signal</keyword>
<feature type="signal peptide" evidence="1">
    <location>
        <begin position="1"/>
        <end position="20"/>
    </location>
</feature>
<reference evidence="2 3" key="1">
    <citation type="submission" date="2020-12" db="EMBL/GenBank/DDBJ databases">
        <title>Effect of drift, selection, and recombination on the evolution of hybrid genomes in Candida yeast pathogens.</title>
        <authorList>
            <person name="Mixao V."/>
            <person name="Ksiezopolska E."/>
            <person name="Saus E."/>
            <person name="Boekhout T."/>
            <person name="Gacser A."/>
            <person name="Gabaldon T."/>
        </authorList>
    </citation>
    <scope>NUCLEOTIDE SEQUENCE [LARGE SCALE GENOMIC DNA]</scope>
    <source>
        <strain evidence="2 3">BP57</strain>
    </source>
</reference>
<sequence>MRSLFLFISLVLPVSPAAMAFTKEEHTVFHHDSEEVHSWVFANQKHLQSSSLWKAMEKTTSDFNKTVVHLNDTKQTFILSSTNPITFYEFDAGEPNTRLDIVPATGCLRMVNNTSSITYIDAQGYSLSTPPGITVGVSLLIVSLASDYGFDGLGTKLYMSNTVICRAGEGETIQIQKRLKFTSFPKARLKKLIWKKKRKAKSVMRRFKDVFKQKDSSREVSTTSFGDWSEDKWTDLYTLYKYKKLGLLFFNLKEMKHEKPFCESRPDHLQCSVLNR</sequence>
<dbReference type="RefSeq" id="XP_067550414.1">
    <property type="nucleotide sequence ID" value="XM_067692891.1"/>
</dbReference>
<comment type="caution">
    <text evidence="2">The sequence shown here is derived from an EMBL/GenBank/DDBJ whole genome shotgun (WGS) entry which is preliminary data.</text>
</comment>
<dbReference type="Proteomes" id="UP000669133">
    <property type="component" value="Unassembled WGS sequence"/>
</dbReference>
<keyword evidence="3" id="KW-1185">Reference proteome</keyword>
<dbReference type="GeneID" id="93649017"/>
<proteinExistence type="predicted"/>